<dbReference type="InterPro" id="IPR043129">
    <property type="entry name" value="ATPase_NBD"/>
</dbReference>
<dbReference type="InterPro" id="IPR022496">
    <property type="entry name" value="T6A_TsaB"/>
</dbReference>
<evidence type="ECO:0000256" key="5">
    <source>
        <dbReference type="ARBA" id="ARBA00022694"/>
    </source>
</evidence>
<name>A0A2T5IZ99_9GAMM</name>
<dbReference type="AlphaFoldDB" id="A0A2T5IZ99"/>
<protein>
    <recommendedName>
        <fullName evidence="3">tRNA threonylcarbamoyladenosine biosynthesis protein TsaB</fullName>
    </recommendedName>
    <alternativeName>
        <fullName evidence="6">t(6)A37 threonylcarbamoyladenosine biosynthesis protein TsaB</fullName>
    </alternativeName>
</protein>
<evidence type="ECO:0000256" key="6">
    <source>
        <dbReference type="ARBA" id="ARBA00032446"/>
    </source>
</evidence>
<dbReference type="NCBIfam" id="TIGR03725">
    <property type="entry name" value="T6A_YeaZ"/>
    <property type="match status" value="1"/>
</dbReference>
<dbReference type="FunFam" id="3.30.420.40:FF:000097">
    <property type="entry name" value="tRNA threonylcarbamoyladenosine biosynthesis protein TsaB"/>
    <property type="match status" value="1"/>
</dbReference>
<dbReference type="Gene3D" id="3.30.420.40">
    <property type="match status" value="2"/>
</dbReference>
<evidence type="ECO:0000313" key="9">
    <source>
        <dbReference type="Proteomes" id="UP000244223"/>
    </source>
</evidence>
<dbReference type="EMBL" id="QAON01000007">
    <property type="protein sequence ID" value="PTQ89344.1"/>
    <property type="molecule type" value="Genomic_DNA"/>
</dbReference>
<dbReference type="PANTHER" id="PTHR11735">
    <property type="entry name" value="TRNA N6-ADENOSINE THREONYLCARBAMOYLTRANSFERASE"/>
    <property type="match status" value="1"/>
</dbReference>
<sequence length="226" mass="24612">MPILALETATEACSVAIILDNGDVLSRYEFSPRLQTQLLLPMVDELLAQSQLQPSQLTAIAYSRGPGSFTGVRIAAAAAQGLAFGWDMPVLAISSLQTLAQTVHRLTGQTAVVSLFDARMNEVYMGAYQSVQGLMQPVISEHVCSPHQLPALAIQEWYVAGSGAIYDELIQAQIPQAKFAIEHHPHAYDLAVLAQHAWRQGLAQAPELALPVYLRDSVWQKLPNKS</sequence>
<evidence type="ECO:0000256" key="4">
    <source>
        <dbReference type="ARBA" id="ARBA00022490"/>
    </source>
</evidence>
<dbReference type="InterPro" id="IPR000905">
    <property type="entry name" value="Gcp-like_dom"/>
</dbReference>
<dbReference type="GO" id="GO:0002949">
    <property type="term" value="P:tRNA threonylcarbamoyladenosine modification"/>
    <property type="evidence" value="ECO:0007669"/>
    <property type="project" value="InterPro"/>
</dbReference>
<gene>
    <name evidence="8" type="ORF">C8N29_10777</name>
</gene>
<dbReference type="Proteomes" id="UP000244223">
    <property type="component" value="Unassembled WGS sequence"/>
</dbReference>
<feature type="domain" description="Gcp-like" evidence="7">
    <location>
        <begin position="36"/>
        <end position="217"/>
    </location>
</feature>
<dbReference type="CDD" id="cd24032">
    <property type="entry name" value="ASKHA_NBD_TsaB"/>
    <property type="match status" value="1"/>
</dbReference>
<keyword evidence="9" id="KW-1185">Reference proteome</keyword>
<organism evidence="8 9">
    <name type="scientific">Agitococcus lubricus</name>
    <dbReference type="NCBI Taxonomy" id="1077255"/>
    <lineage>
        <taxon>Bacteria</taxon>
        <taxon>Pseudomonadati</taxon>
        <taxon>Pseudomonadota</taxon>
        <taxon>Gammaproteobacteria</taxon>
        <taxon>Moraxellales</taxon>
        <taxon>Moraxellaceae</taxon>
        <taxon>Agitococcus</taxon>
    </lineage>
</organism>
<keyword evidence="4" id="KW-0963">Cytoplasm</keyword>
<comment type="subcellular location">
    <subcellularLocation>
        <location evidence="1">Cytoplasm</location>
    </subcellularLocation>
</comment>
<evidence type="ECO:0000256" key="2">
    <source>
        <dbReference type="ARBA" id="ARBA00010493"/>
    </source>
</evidence>
<keyword evidence="5" id="KW-0819">tRNA processing</keyword>
<dbReference type="Pfam" id="PF00814">
    <property type="entry name" value="TsaD"/>
    <property type="match status" value="1"/>
</dbReference>
<reference evidence="8 9" key="1">
    <citation type="submission" date="2018-04" db="EMBL/GenBank/DDBJ databases">
        <title>Genomic Encyclopedia of Archaeal and Bacterial Type Strains, Phase II (KMG-II): from individual species to whole genera.</title>
        <authorList>
            <person name="Goeker M."/>
        </authorList>
    </citation>
    <scope>NUCLEOTIDE SEQUENCE [LARGE SCALE GENOMIC DNA]</scope>
    <source>
        <strain evidence="8 9">DSM 5822</strain>
    </source>
</reference>
<dbReference type="RefSeq" id="WP_239987026.1">
    <property type="nucleotide sequence ID" value="NZ_QAON01000007.1"/>
</dbReference>
<evidence type="ECO:0000256" key="1">
    <source>
        <dbReference type="ARBA" id="ARBA00004496"/>
    </source>
</evidence>
<proteinExistence type="inferred from homology"/>
<dbReference type="SUPFAM" id="SSF53067">
    <property type="entry name" value="Actin-like ATPase domain"/>
    <property type="match status" value="2"/>
</dbReference>
<evidence type="ECO:0000259" key="7">
    <source>
        <dbReference type="Pfam" id="PF00814"/>
    </source>
</evidence>
<accession>A0A2T5IZ99</accession>
<evidence type="ECO:0000313" key="8">
    <source>
        <dbReference type="EMBL" id="PTQ89344.1"/>
    </source>
</evidence>
<comment type="similarity">
    <text evidence="2">Belongs to the KAE1 / TsaD family. TsaB subfamily.</text>
</comment>
<evidence type="ECO:0000256" key="3">
    <source>
        <dbReference type="ARBA" id="ARBA00019012"/>
    </source>
</evidence>
<comment type="caution">
    <text evidence="8">The sequence shown here is derived from an EMBL/GenBank/DDBJ whole genome shotgun (WGS) entry which is preliminary data.</text>
</comment>
<dbReference type="PANTHER" id="PTHR11735:SF11">
    <property type="entry name" value="TRNA THREONYLCARBAMOYLADENOSINE BIOSYNTHESIS PROTEIN TSAB"/>
    <property type="match status" value="1"/>
</dbReference>
<dbReference type="GO" id="GO:0005829">
    <property type="term" value="C:cytosol"/>
    <property type="evidence" value="ECO:0007669"/>
    <property type="project" value="TreeGrafter"/>
</dbReference>